<organism evidence="1 2">
    <name type="scientific">Marasmiellus scandens</name>
    <dbReference type="NCBI Taxonomy" id="2682957"/>
    <lineage>
        <taxon>Eukaryota</taxon>
        <taxon>Fungi</taxon>
        <taxon>Dikarya</taxon>
        <taxon>Basidiomycota</taxon>
        <taxon>Agaricomycotina</taxon>
        <taxon>Agaricomycetes</taxon>
        <taxon>Agaricomycetidae</taxon>
        <taxon>Agaricales</taxon>
        <taxon>Marasmiineae</taxon>
        <taxon>Omphalotaceae</taxon>
        <taxon>Marasmiellus</taxon>
    </lineage>
</organism>
<name>A0ABR1K8T1_9AGAR</name>
<dbReference type="Gene3D" id="1.20.1280.50">
    <property type="match status" value="1"/>
</dbReference>
<protein>
    <recommendedName>
        <fullName evidence="3">F-box domain-containing protein</fullName>
    </recommendedName>
</protein>
<sequence>MLMSRTFTGRLFSGLFPFHCFITDFLWPTTMSRSLSLADLPIELLLEIFEFATYVHESESIVPLHPFTPKHVSANAMGPNTPTSATRTKCALVLVCRSWRRLALQILYRHIPIRSPKRAELLLRILQPNPNVLPLDTSECGQFTRHIEISTHVRGSDTIQFLQTVFKILRCCPNVRILSGTWDHPLPDTFLTALTLLYGQSLHALYWEGPGSTAPITFFSSFQMLKALDIHNVEEHSLPDQCSLPLVQDLIVSNSKHSLKLATSLKLPSLHNLIFKSEGGVSQDALEAFLGVHGPSLLSVDILPRHSDIDRSSTGSTLLTNHAALFLNHYYCPNLQTITFDARTLPFDTPMGCPVRSIGLRGIKASELYPNSEKPSNVRAHLKSLIEETYPYLETVRAVEFLVESDSDSLIKDIFIWWTEKFERRGVDLQDAEGVVWAYMDDVADKQEEVGMTPWSDDFGKHDGIVQEPTGGILKHLIDTCKI</sequence>
<evidence type="ECO:0000313" key="2">
    <source>
        <dbReference type="Proteomes" id="UP001498398"/>
    </source>
</evidence>
<gene>
    <name evidence="1" type="ORF">VKT23_001369</name>
</gene>
<evidence type="ECO:0000313" key="1">
    <source>
        <dbReference type="EMBL" id="KAK7473271.1"/>
    </source>
</evidence>
<evidence type="ECO:0008006" key="3">
    <source>
        <dbReference type="Google" id="ProtNLM"/>
    </source>
</evidence>
<dbReference type="Proteomes" id="UP001498398">
    <property type="component" value="Unassembled WGS sequence"/>
</dbReference>
<keyword evidence="2" id="KW-1185">Reference proteome</keyword>
<accession>A0ABR1K8T1</accession>
<proteinExistence type="predicted"/>
<comment type="caution">
    <text evidence="1">The sequence shown here is derived from an EMBL/GenBank/DDBJ whole genome shotgun (WGS) entry which is preliminary data.</text>
</comment>
<dbReference type="EMBL" id="JBANRG010000001">
    <property type="protein sequence ID" value="KAK7473271.1"/>
    <property type="molecule type" value="Genomic_DNA"/>
</dbReference>
<reference evidence="1 2" key="1">
    <citation type="submission" date="2024-01" db="EMBL/GenBank/DDBJ databases">
        <title>A draft genome for the cacao thread blight pathogen Marasmiellus scandens.</title>
        <authorList>
            <person name="Baruah I.K."/>
            <person name="Leung J."/>
            <person name="Bukari Y."/>
            <person name="Amoako-Attah I."/>
            <person name="Meinhardt L.W."/>
            <person name="Bailey B.A."/>
            <person name="Cohen S.P."/>
        </authorList>
    </citation>
    <scope>NUCLEOTIDE SEQUENCE [LARGE SCALE GENOMIC DNA]</scope>
    <source>
        <strain evidence="1 2">GH-19</strain>
    </source>
</reference>